<dbReference type="KEGG" id="nlo:107226601"/>
<evidence type="ECO:0000256" key="4">
    <source>
        <dbReference type="ARBA" id="ARBA00023136"/>
    </source>
</evidence>
<dbReference type="InterPro" id="IPR041728">
    <property type="entry name" value="GPAT/DHAPAT_LPLAT"/>
</dbReference>
<dbReference type="GO" id="GO:0008654">
    <property type="term" value="P:phospholipid biosynthetic process"/>
    <property type="evidence" value="ECO:0007669"/>
    <property type="project" value="TreeGrafter"/>
</dbReference>
<dbReference type="Pfam" id="PF01553">
    <property type="entry name" value="Acyltransferase"/>
    <property type="match status" value="1"/>
</dbReference>
<protein>
    <submittedName>
        <fullName evidence="9">Dihydroxyacetone phosphate acyltransferase</fullName>
    </submittedName>
</protein>
<comment type="subcellular location">
    <subcellularLocation>
        <location evidence="1">Endomembrane system</location>
        <topology evidence="1">Peripheral membrane protein</topology>
    </subcellularLocation>
</comment>
<dbReference type="GO" id="GO:0019432">
    <property type="term" value="P:triglyceride biosynthetic process"/>
    <property type="evidence" value="ECO:0007669"/>
    <property type="project" value="TreeGrafter"/>
</dbReference>
<keyword evidence="5 6" id="KW-0012">Acyltransferase</keyword>
<evidence type="ECO:0000256" key="6">
    <source>
        <dbReference type="PIRNR" id="PIRNR000437"/>
    </source>
</evidence>
<dbReference type="GO" id="GO:0012505">
    <property type="term" value="C:endomembrane system"/>
    <property type="evidence" value="ECO:0007669"/>
    <property type="project" value="UniProtKB-SubCell"/>
</dbReference>
<keyword evidence="8" id="KW-1185">Reference proteome</keyword>
<feature type="domain" description="Phospholipid/glycerol acyltransferase" evidence="7">
    <location>
        <begin position="144"/>
        <end position="273"/>
    </location>
</feature>
<dbReference type="CDD" id="cd07993">
    <property type="entry name" value="LPLAT_DHAPAT-like"/>
    <property type="match status" value="1"/>
</dbReference>
<accession>A0A6J0C8Q8</accession>
<keyword evidence="4" id="KW-0472">Membrane</keyword>
<organism evidence="9">
    <name type="scientific">Neodiprion lecontei</name>
    <name type="common">Redheaded pine sawfly</name>
    <dbReference type="NCBI Taxonomy" id="441921"/>
    <lineage>
        <taxon>Eukaryota</taxon>
        <taxon>Metazoa</taxon>
        <taxon>Ecdysozoa</taxon>
        <taxon>Arthropoda</taxon>
        <taxon>Hexapoda</taxon>
        <taxon>Insecta</taxon>
        <taxon>Pterygota</taxon>
        <taxon>Neoptera</taxon>
        <taxon>Endopterygota</taxon>
        <taxon>Hymenoptera</taxon>
        <taxon>Tenthredinoidea</taxon>
        <taxon>Diprionidae</taxon>
        <taxon>Diprioninae</taxon>
        <taxon>Neodiprion</taxon>
    </lineage>
</organism>
<dbReference type="GO" id="GO:0004366">
    <property type="term" value="F:glycerol-3-phosphate O-acyltransferase activity"/>
    <property type="evidence" value="ECO:0007669"/>
    <property type="project" value="TreeGrafter"/>
</dbReference>
<evidence type="ECO:0000256" key="1">
    <source>
        <dbReference type="ARBA" id="ARBA00004184"/>
    </source>
</evidence>
<dbReference type="AlphaFoldDB" id="A0A6J0C8Q8"/>
<dbReference type="GO" id="GO:0006631">
    <property type="term" value="P:fatty acid metabolic process"/>
    <property type="evidence" value="ECO:0007669"/>
    <property type="project" value="TreeGrafter"/>
</dbReference>
<dbReference type="RefSeq" id="XP_015522957.2">
    <property type="nucleotide sequence ID" value="XM_015667471.2"/>
</dbReference>
<dbReference type="FunCoup" id="A0A6J0C8Q8">
    <property type="interactions" value="1393"/>
</dbReference>
<evidence type="ECO:0000259" key="7">
    <source>
        <dbReference type="SMART" id="SM00563"/>
    </source>
</evidence>
<keyword evidence="3 6" id="KW-0808">Transferase</keyword>
<dbReference type="PANTHER" id="PTHR12563:SF17">
    <property type="entry name" value="DIHYDROXYACETONE PHOSPHATE ACYLTRANSFERASE"/>
    <property type="match status" value="1"/>
</dbReference>
<dbReference type="PIRSF" id="PIRSF000437">
    <property type="entry name" value="GPAT_DHAPAT"/>
    <property type="match status" value="1"/>
</dbReference>
<dbReference type="PANTHER" id="PTHR12563">
    <property type="entry name" value="GLYCEROL-3-PHOSPHATE ACYLTRANSFERASE"/>
    <property type="match status" value="1"/>
</dbReference>
<dbReference type="GO" id="GO:0031966">
    <property type="term" value="C:mitochondrial membrane"/>
    <property type="evidence" value="ECO:0007669"/>
    <property type="project" value="TreeGrafter"/>
</dbReference>
<dbReference type="GeneID" id="107226601"/>
<sequence length="710" mass="79987">MMQKTVETVGSQGADTMFADLLEKRRVSSDVMWMFRSLHPVFPHKLPSALRYSREQTIKAILDSPRIVLLIQALASDRKVPVSVVKNEAREMLEEMAGAPQLSAIRCLGILVTKGLKRILKSVRVNQTFLLDLKEKMRNDSVQYVYVPTHRSYLDFILWSYVLFSNDMAIPNIASGMDFYRMQVVGELLRKTGAFYMRRSFATDQLYKEVFKAYISSIVIHSERAIEFFIEGTRSRSQKSLAPKYGLLGMILDALWKAEVPDIKFVPVSITYDRPLEELLFAYELLGVPKPPESTTGLFKSLSVLQEPCAYGNAYINVAPPISARQFLDVDSLRKSALSPYSKPSTEVVTGLAYSIIDSQKLHTPLSPFNLIALLFNERVHSHPRKPYILETLLADYRWLKDIFTHAIKALVHPGGNKPGSDVNDDDVKIEVLDSLFTHRELLKFDSCGELMLMERHRESQACDPRKVKGHVLTEKTMRLAVPAINMATYVNPSMAFLAKPALVAVSIVKFGTSKESSFARYTILRELLCTEFALVSEKPIAMAEWKEGLSFLIAEDCVRLENNSLVTGNNNKLFSLLRNLLLPFLAASYVTCTVLHQWNDEIGEAKECYILKNTQKQTELLLFEGQGIFRFPYSLSLDLYTSTLVSLVSMGIIKSSGRPPHTAYSPDKIRISALISELDNLKLLSPPGSYLDIRMLPAARASSVPQSKL</sequence>
<dbReference type="SMART" id="SM00563">
    <property type="entry name" value="PlsC"/>
    <property type="match status" value="1"/>
</dbReference>
<dbReference type="InterPro" id="IPR045520">
    <property type="entry name" value="GPAT/DHAPAT_C"/>
</dbReference>
<evidence type="ECO:0000313" key="9">
    <source>
        <dbReference type="RefSeq" id="XP_015522957.2"/>
    </source>
</evidence>
<evidence type="ECO:0000256" key="5">
    <source>
        <dbReference type="ARBA" id="ARBA00023315"/>
    </source>
</evidence>
<comment type="similarity">
    <text evidence="2 6">Belongs to the GPAT/DAPAT family.</text>
</comment>
<dbReference type="InterPro" id="IPR002123">
    <property type="entry name" value="Plipid/glycerol_acylTrfase"/>
</dbReference>
<proteinExistence type="inferred from homology"/>
<reference evidence="9" key="1">
    <citation type="submission" date="2025-08" db="UniProtKB">
        <authorList>
            <consortium name="RefSeq"/>
        </authorList>
    </citation>
    <scope>IDENTIFICATION</scope>
    <source>
        <tissue evidence="9">Thorax and Abdomen</tissue>
    </source>
</reference>
<evidence type="ECO:0000313" key="8">
    <source>
        <dbReference type="Proteomes" id="UP000829291"/>
    </source>
</evidence>
<dbReference type="InterPro" id="IPR022284">
    <property type="entry name" value="GPAT/DHAPAT"/>
</dbReference>
<dbReference type="GO" id="GO:0016287">
    <property type="term" value="F:glycerone-phosphate O-acyltransferase activity"/>
    <property type="evidence" value="ECO:0007669"/>
    <property type="project" value="TreeGrafter"/>
</dbReference>
<dbReference type="Pfam" id="PF19277">
    <property type="entry name" value="GPAT_C"/>
    <property type="match status" value="1"/>
</dbReference>
<name>A0A6J0C8Q8_NEOLC</name>
<dbReference type="OrthoDB" id="10255570at2759"/>
<dbReference type="Proteomes" id="UP000829291">
    <property type="component" value="Chromosome 2"/>
</dbReference>
<dbReference type="InParanoid" id="A0A6J0C8Q8"/>
<dbReference type="GO" id="GO:0008611">
    <property type="term" value="P:ether lipid biosynthetic process"/>
    <property type="evidence" value="ECO:0007669"/>
    <property type="project" value="TreeGrafter"/>
</dbReference>
<evidence type="ECO:0000256" key="2">
    <source>
        <dbReference type="ARBA" id="ARBA00007937"/>
    </source>
</evidence>
<dbReference type="SUPFAM" id="SSF69593">
    <property type="entry name" value="Glycerol-3-phosphate (1)-acyltransferase"/>
    <property type="match status" value="1"/>
</dbReference>
<gene>
    <name evidence="9" type="primary">LOC107226601</name>
</gene>
<evidence type="ECO:0000256" key="3">
    <source>
        <dbReference type="ARBA" id="ARBA00022679"/>
    </source>
</evidence>
<dbReference type="GO" id="GO:0005778">
    <property type="term" value="C:peroxisomal membrane"/>
    <property type="evidence" value="ECO:0007669"/>
    <property type="project" value="TreeGrafter"/>
</dbReference>